<keyword evidence="2" id="KW-1185">Reference proteome</keyword>
<sequence length="952" mass="109118">MNYNCFQEMYDKAEKSLYYKAGYDDESEVKNKALSERLLFTQSNLRVLAGQDTMGRLYFVSCPHKRDYALPTMRMDQDNYITACPGMFYQTNITLLLGKMTYSLTDSEGRCYQAANIHSTTEYLDYYLPCTRTDYEDISVQVVSIAPVLEEGAHAALAPLPLPGPSGCLYSMTVRNTGKKPFTGNVALSLHNCFMEPYELAGKAVEERTFEMEHVRTDKGLLMLYGEDGAAAVHMEGGHWDKNYVSVRSIEVDPGEEVTITARVAAAERKDEINEALCILYMHDALEWINITSNFWRSRIGRLQTEVDGCGEILEKQRDIVIRSVLDNFNCLQADREGRLCVHWQGAPSHNIGRFWGIDFEPTSISVMYFLPELGRMLLDYITARNEPRYSVYPDHSAPILCAPLIAARKYAEFTGDLKWFRQCPGLWERLVEIYRKLISFKAADSNLISSHFSSDGLVMNRYDNGTNVKIWYAIDGFAQLCALLEEDIAVEAAEFADKLKSDIQDLLEAEGPFGRQIKGGINGRKEDFYLNGDLYYYDGEDSASCMAPVYGIYGFDYEPWVNYHRFARSLFASNYNPEMGTLRWFPYGGANDGTAYVSQLGGSVTREEQRASLENLLNRSVDFTGSVYWWPLGENFVRRISRCSQGQGFLVWQYLQQWIGLQADMTSRRIRIAPGGLPRKISWENGRIGNFVFDFYYEENERGTHIRLLNKGAVEWTVETGLRKYDTGAGAVIWQESRCLKPYGSIEADFAALQAGAPDAAADIDIERTECEAFCQNTDHALDHIGYHMPLCETQESPVIVMQYVLYTKRVMEDVRITAEGPSGWRFREKAAGMWDDSQEVADTQLQTDLGTCQPWKRHVIPFWVKLNQDEEYREVWFQRHPLALWRQEDEDVLYVQSDRKKEEESLTVTLTWREGDERLEEKKEIPVRYCLKQERDILVKKILGGRNVCD</sequence>
<dbReference type="Proteomes" id="UP000245412">
    <property type="component" value="Unassembled WGS sequence"/>
</dbReference>
<dbReference type="EMBL" id="QGGY01000004">
    <property type="protein sequence ID" value="PWJ76750.1"/>
    <property type="molecule type" value="Genomic_DNA"/>
</dbReference>
<evidence type="ECO:0008006" key="3">
    <source>
        <dbReference type="Google" id="ProtNLM"/>
    </source>
</evidence>
<dbReference type="RefSeq" id="WP_109625892.1">
    <property type="nucleotide sequence ID" value="NZ_JANKBI010000019.1"/>
</dbReference>
<dbReference type="AlphaFoldDB" id="A0AB73T5J0"/>
<proteinExistence type="predicted"/>
<protein>
    <recommendedName>
        <fullName evidence="3">Cellobiose phosphorylase</fullName>
    </recommendedName>
</protein>
<dbReference type="GO" id="GO:0005975">
    <property type="term" value="P:carbohydrate metabolic process"/>
    <property type="evidence" value="ECO:0007669"/>
    <property type="project" value="InterPro"/>
</dbReference>
<dbReference type="SUPFAM" id="SSF48208">
    <property type="entry name" value="Six-hairpin glycosidases"/>
    <property type="match status" value="1"/>
</dbReference>
<organism evidence="1 2">
    <name type="scientific">Murimonas intestini</name>
    <dbReference type="NCBI Taxonomy" id="1337051"/>
    <lineage>
        <taxon>Bacteria</taxon>
        <taxon>Bacillati</taxon>
        <taxon>Bacillota</taxon>
        <taxon>Clostridia</taxon>
        <taxon>Lachnospirales</taxon>
        <taxon>Lachnospiraceae</taxon>
        <taxon>Murimonas</taxon>
    </lineage>
</organism>
<comment type="caution">
    <text evidence="1">The sequence shown here is derived from an EMBL/GenBank/DDBJ whole genome shotgun (WGS) entry which is preliminary data.</text>
</comment>
<reference evidence="1 2" key="1">
    <citation type="submission" date="2018-05" db="EMBL/GenBank/DDBJ databases">
        <authorList>
            <person name="Goeker M."/>
            <person name="Huntemann M."/>
            <person name="Clum A."/>
            <person name="Pillay M."/>
            <person name="Palaniappan K."/>
            <person name="Varghese N."/>
            <person name="Mikhailova N."/>
            <person name="Stamatis D."/>
            <person name="Reddy T."/>
            <person name="Daum C."/>
            <person name="Shapiro N."/>
            <person name="Ivanova N."/>
            <person name="Kyrpides N."/>
            <person name="Woyke T."/>
        </authorList>
    </citation>
    <scope>NUCLEOTIDE SEQUENCE [LARGE SCALE GENOMIC DNA]</scope>
    <source>
        <strain evidence="1 2">DSM 26524</strain>
    </source>
</reference>
<name>A0AB73T5J0_9FIRM</name>
<gene>
    <name evidence="1" type="ORF">C7383_104196</name>
</gene>
<accession>A0AB73T5J0</accession>
<evidence type="ECO:0000313" key="2">
    <source>
        <dbReference type="Proteomes" id="UP000245412"/>
    </source>
</evidence>
<evidence type="ECO:0000313" key="1">
    <source>
        <dbReference type="EMBL" id="PWJ76750.1"/>
    </source>
</evidence>
<dbReference type="InterPro" id="IPR008928">
    <property type="entry name" value="6-hairpin_glycosidase_sf"/>
</dbReference>